<feature type="region of interest" description="Disordered" evidence="1">
    <location>
        <begin position="112"/>
        <end position="139"/>
    </location>
</feature>
<name>A0AA35KM79_9SAUR</name>
<feature type="compositionally biased region" description="Basic and acidic residues" evidence="1">
    <location>
        <begin position="21"/>
        <end position="30"/>
    </location>
</feature>
<gene>
    <name evidence="2" type="ORF">PODLI_1B009279</name>
</gene>
<evidence type="ECO:0008006" key="4">
    <source>
        <dbReference type="Google" id="ProtNLM"/>
    </source>
</evidence>
<proteinExistence type="predicted"/>
<sequence length="150" mass="16152">MGCSTSSRATVKEPSSNNPHQSREVKKQAENDPLTGTVNTVSQGGSVAEDYSSEGRLPDSGTGKLPPPNEQNTDIHRGGLSKKPVSLTERERQTSSDILEELRVQGIIKTSSANSNNRAADDATLIDTGNPPKKPPAKLEKLEIKRKHII</sequence>
<protein>
    <recommendedName>
        <fullName evidence="4">Stathmin domain containing 1</fullName>
    </recommendedName>
</protein>
<reference evidence="2" key="1">
    <citation type="submission" date="2022-12" db="EMBL/GenBank/DDBJ databases">
        <authorList>
            <person name="Alioto T."/>
            <person name="Alioto T."/>
            <person name="Gomez Garrido J."/>
        </authorList>
    </citation>
    <scope>NUCLEOTIDE SEQUENCE</scope>
</reference>
<dbReference type="Proteomes" id="UP001178461">
    <property type="component" value="Chromosome 7"/>
</dbReference>
<accession>A0AA35KM79</accession>
<evidence type="ECO:0000256" key="1">
    <source>
        <dbReference type="SAM" id="MobiDB-lite"/>
    </source>
</evidence>
<feature type="region of interest" description="Disordered" evidence="1">
    <location>
        <begin position="1"/>
        <end position="96"/>
    </location>
</feature>
<feature type="compositionally biased region" description="Polar residues" evidence="1">
    <location>
        <begin position="1"/>
        <end position="20"/>
    </location>
</feature>
<evidence type="ECO:0000313" key="3">
    <source>
        <dbReference type="Proteomes" id="UP001178461"/>
    </source>
</evidence>
<keyword evidence="3" id="KW-1185">Reference proteome</keyword>
<evidence type="ECO:0000313" key="2">
    <source>
        <dbReference type="EMBL" id="CAI5779968.1"/>
    </source>
</evidence>
<feature type="compositionally biased region" description="Polar residues" evidence="1">
    <location>
        <begin position="34"/>
        <end position="45"/>
    </location>
</feature>
<dbReference type="AlphaFoldDB" id="A0AA35KM79"/>
<dbReference type="EMBL" id="OX395132">
    <property type="protein sequence ID" value="CAI5779968.1"/>
    <property type="molecule type" value="Genomic_DNA"/>
</dbReference>
<organism evidence="2 3">
    <name type="scientific">Podarcis lilfordi</name>
    <name type="common">Lilford's wall lizard</name>
    <dbReference type="NCBI Taxonomy" id="74358"/>
    <lineage>
        <taxon>Eukaryota</taxon>
        <taxon>Metazoa</taxon>
        <taxon>Chordata</taxon>
        <taxon>Craniata</taxon>
        <taxon>Vertebrata</taxon>
        <taxon>Euteleostomi</taxon>
        <taxon>Lepidosauria</taxon>
        <taxon>Squamata</taxon>
        <taxon>Bifurcata</taxon>
        <taxon>Unidentata</taxon>
        <taxon>Episquamata</taxon>
        <taxon>Laterata</taxon>
        <taxon>Lacertibaenia</taxon>
        <taxon>Lacertidae</taxon>
        <taxon>Podarcis</taxon>
    </lineage>
</organism>